<evidence type="ECO:0008006" key="4">
    <source>
        <dbReference type="Google" id="ProtNLM"/>
    </source>
</evidence>
<evidence type="ECO:0000313" key="3">
    <source>
        <dbReference type="Proteomes" id="UP000230970"/>
    </source>
</evidence>
<keyword evidence="1" id="KW-0812">Transmembrane</keyword>
<organism evidence="2 3">
    <name type="scientific">candidate division WWE3 bacterium CG_4_10_14_0_2_um_filter_42_8</name>
    <dbReference type="NCBI Taxonomy" id="1975074"/>
    <lineage>
        <taxon>Bacteria</taxon>
        <taxon>Katanobacteria</taxon>
    </lineage>
</organism>
<dbReference type="InterPro" id="IPR019283">
    <property type="entry name" value="DUF2330"/>
</dbReference>
<reference evidence="3" key="1">
    <citation type="submission" date="2017-09" db="EMBL/GenBank/DDBJ databases">
        <title>Depth-based differentiation of microbial function through sediment-hosted aquifers and enrichment of novel symbionts in the deep terrestrial subsurface.</title>
        <authorList>
            <person name="Probst A.J."/>
            <person name="Ladd B."/>
            <person name="Jarett J.K."/>
            <person name="Geller-Mcgrath D.E."/>
            <person name="Sieber C.M.K."/>
            <person name="Emerson J.B."/>
            <person name="Anantharaman K."/>
            <person name="Thomas B.C."/>
            <person name="Malmstrom R."/>
            <person name="Stieglmeier M."/>
            <person name="Klingl A."/>
            <person name="Woyke T."/>
            <person name="Ryan C.M."/>
            <person name="Banfield J.F."/>
        </authorList>
    </citation>
    <scope>NUCLEOTIDE SEQUENCE [LARGE SCALE GENOMIC DNA]</scope>
</reference>
<dbReference type="Proteomes" id="UP000230970">
    <property type="component" value="Unassembled WGS sequence"/>
</dbReference>
<feature type="transmembrane region" description="Helical" evidence="1">
    <location>
        <begin position="517"/>
        <end position="540"/>
    </location>
</feature>
<feature type="transmembrane region" description="Helical" evidence="1">
    <location>
        <begin position="442"/>
        <end position="468"/>
    </location>
</feature>
<dbReference type="Pfam" id="PF10092">
    <property type="entry name" value="DUF2330"/>
    <property type="match status" value="2"/>
</dbReference>
<feature type="transmembrane region" description="Helical" evidence="1">
    <location>
        <begin position="480"/>
        <end position="505"/>
    </location>
</feature>
<comment type="caution">
    <text evidence="2">The sequence shown here is derived from an EMBL/GenBank/DDBJ whole genome shotgun (WGS) entry which is preliminary data.</text>
</comment>
<gene>
    <name evidence="2" type="ORF">COY34_03630</name>
</gene>
<proteinExistence type="predicted"/>
<protein>
    <recommendedName>
        <fullName evidence="4">DUF2330 domain-containing protein</fullName>
    </recommendedName>
</protein>
<name>A0A2M7TAL3_UNCKA</name>
<evidence type="ECO:0000256" key="1">
    <source>
        <dbReference type="SAM" id="Phobius"/>
    </source>
</evidence>
<accession>A0A2M7TAL3</accession>
<keyword evidence="1" id="KW-1133">Transmembrane helix</keyword>
<sequence length="562" mass="62426">MPKKKERKMKKCWCGGILVFVFFLTGIPLFSKVSADGMIIPSPDYPVYEAEQKAAIFYDAGTQTENLVLSVKFNGQAKDFGWLIPTPSKPEVEKVASDFFDKLASASKPQKNLLEKLKGSSDEGIDLFGIKTSNIGLGSSETTTVEVWEEKRVGILDIAVLSAVQPDDLFEWIDKNGYQIPGVGESGSILYEDYERYQQEASSSGSVDNLNNTSSEAQLNALRLLQEYIDDGWFFVAVKVNGLFAGSTDSYDNNYEYTYNYNQGQINPLRLQFKVTKPIYPLKLSSLAKQNINILLYVITGERMDVWGGSANLSEQRSSPNITSILPDTNYSSALFQTQYAGLVSQDAMDSVVSGINQESWFTPKDPIFLTKLYASYLSYAQMDNDLMLEKAAKNKTVNAGKMTLGNWIVLPLYVVVYGPARLVEWFFAKLGSGFSGSSTSILFFIPLICGFLLLLSAAWIAVCFHFLRKTRKTMKRIFLFALQTVGIWILVSVLVTILVIPYLILLALVGSDGGVALLNVILYASFGLVLLTTLIHKLLTALDRKLEQRETAKKAKETPPV</sequence>
<evidence type="ECO:0000313" key="2">
    <source>
        <dbReference type="EMBL" id="PIZ42021.1"/>
    </source>
</evidence>
<keyword evidence="1" id="KW-0472">Membrane</keyword>
<dbReference type="AlphaFoldDB" id="A0A2M7TAL3"/>
<dbReference type="EMBL" id="PFNJ01000088">
    <property type="protein sequence ID" value="PIZ42021.1"/>
    <property type="molecule type" value="Genomic_DNA"/>
</dbReference>